<dbReference type="GO" id="GO:0003723">
    <property type="term" value="F:RNA binding"/>
    <property type="evidence" value="ECO:0007669"/>
    <property type="project" value="TreeGrafter"/>
</dbReference>
<keyword evidence="2" id="KW-0539">Nucleus</keyword>
<feature type="compositionally biased region" description="Acidic residues" evidence="3">
    <location>
        <begin position="51"/>
        <end position="73"/>
    </location>
</feature>
<evidence type="ECO:0000313" key="6">
    <source>
        <dbReference type="Proteomes" id="UP001176517"/>
    </source>
</evidence>
<dbReference type="GO" id="GO:0005730">
    <property type="term" value="C:nucleolus"/>
    <property type="evidence" value="ECO:0007669"/>
    <property type="project" value="UniProtKB-SubCell"/>
</dbReference>
<organism evidence="5 6">
    <name type="scientific">Tilletia horrida</name>
    <dbReference type="NCBI Taxonomy" id="155126"/>
    <lineage>
        <taxon>Eukaryota</taxon>
        <taxon>Fungi</taxon>
        <taxon>Dikarya</taxon>
        <taxon>Basidiomycota</taxon>
        <taxon>Ustilaginomycotina</taxon>
        <taxon>Exobasidiomycetes</taxon>
        <taxon>Tilletiales</taxon>
        <taxon>Tilletiaceae</taxon>
        <taxon>Tilletia</taxon>
    </lineage>
</organism>
<accession>A0AAN6JZF4</accession>
<comment type="caution">
    <text evidence="5">The sequence shown here is derived from an EMBL/GenBank/DDBJ whole genome shotgun (WGS) entry which is preliminary data.</text>
</comment>
<feature type="compositionally biased region" description="Low complexity" evidence="3">
    <location>
        <begin position="158"/>
        <end position="170"/>
    </location>
</feature>
<dbReference type="Proteomes" id="UP001176517">
    <property type="component" value="Unassembled WGS sequence"/>
</dbReference>
<evidence type="ECO:0000256" key="1">
    <source>
        <dbReference type="ARBA" id="ARBA00004604"/>
    </source>
</evidence>
<dbReference type="EMBL" id="JAPDMZ010000033">
    <property type="protein sequence ID" value="KAK0554853.1"/>
    <property type="molecule type" value="Genomic_DNA"/>
</dbReference>
<reference evidence="5" key="1">
    <citation type="journal article" date="2023" name="PhytoFront">
        <title>Draft Genome Resources of Seven Strains of Tilletia horrida, Causal Agent of Kernel Smut of Rice.</title>
        <authorList>
            <person name="Khanal S."/>
            <person name="Antony Babu S."/>
            <person name="Zhou X.G."/>
        </authorList>
    </citation>
    <scope>NUCLEOTIDE SEQUENCE</scope>
    <source>
        <strain evidence="5">TX6</strain>
    </source>
</reference>
<protein>
    <submittedName>
        <fullName evidence="5">dTDP-fucopyranose mutase</fullName>
    </submittedName>
</protein>
<feature type="region of interest" description="Disordered" evidence="3">
    <location>
        <begin position="130"/>
        <end position="178"/>
    </location>
</feature>
<evidence type="ECO:0000259" key="4">
    <source>
        <dbReference type="Pfam" id="PF08698"/>
    </source>
</evidence>
<keyword evidence="6" id="KW-1185">Reference proteome</keyword>
<feature type="region of interest" description="Disordered" evidence="3">
    <location>
        <begin position="259"/>
        <end position="278"/>
    </location>
</feature>
<feature type="compositionally biased region" description="Polar residues" evidence="3">
    <location>
        <begin position="38"/>
        <end position="47"/>
    </location>
</feature>
<dbReference type="PANTHER" id="PTHR21686:SF12">
    <property type="entry name" value="DEOXYNUCLEOTIDYLTRANSFERASE TERMINAL-INTERACTING PROTEIN 2"/>
    <property type="match status" value="1"/>
</dbReference>
<dbReference type="GO" id="GO:0006396">
    <property type="term" value="P:RNA processing"/>
    <property type="evidence" value="ECO:0007669"/>
    <property type="project" value="TreeGrafter"/>
</dbReference>
<feature type="region of interest" description="Disordered" evidence="3">
    <location>
        <begin position="293"/>
        <end position="321"/>
    </location>
</feature>
<feature type="compositionally biased region" description="Low complexity" evidence="3">
    <location>
        <begin position="20"/>
        <end position="36"/>
    </location>
</feature>
<dbReference type="InterPro" id="IPR014810">
    <property type="entry name" value="Fcf2_C"/>
</dbReference>
<evidence type="ECO:0000256" key="2">
    <source>
        <dbReference type="ARBA" id="ARBA00023242"/>
    </source>
</evidence>
<gene>
    <name evidence="5" type="primary">fcf2</name>
    <name evidence="5" type="ORF">OC846_001956</name>
</gene>
<evidence type="ECO:0000313" key="5">
    <source>
        <dbReference type="EMBL" id="KAK0554853.1"/>
    </source>
</evidence>
<dbReference type="AlphaFoldDB" id="A0AAN6JZF4"/>
<dbReference type="InterPro" id="IPR039883">
    <property type="entry name" value="Fcf2/DNTTIP2"/>
</dbReference>
<comment type="subcellular location">
    <subcellularLocation>
        <location evidence="1">Nucleus</location>
        <location evidence="1">Nucleolus</location>
    </subcellularLocation>
</comment>
<dbReference type="PANTHER" id="PTHR21686">
    <property type="entry name" value="DEOXYNUCLEOTIDYLTRANSFERASE TERMINAL-INTERACTING PROTEIN 2"/>
    <property type="match status" value="1"/>
</dbReference>
<proteinExistence type="predicted"/>
<name>A0AAN6JZF4_9BASI</name>
<dbReference type="Pfam" id="PF08698">
    <property type="entry name" value="Fcf2"/>
    <property type="match status" value="1"/>
</dbReference>
<evidence type="ECO:0000256" key="3">
    <source>
        <dbReference type="SAM" id="MobiDB-lite"/>
    </source>
</evidence>
<feature type="region of interest" description="Disordered" evidence="3">
    <location>
        <begin position="20"/>
        <end position="116"/>
    </location>
</feature>
<feature type="domain" description="Fcf2 pre-rRNA processing C-terminal" evidence="4">
    <location>
        <begin position="205"/>
        <end position="289"/>
    </location>
</feature>
<sequence length="321" mass="35311">MSSGPTFENDPELAALLAASVQAASASSSSSRLAASTPFDSDGQQDVINFDQDEEDNDQDDLQEDEEDDDDEDNNAHSLKLHGPDTQSQKSRIGDDWQRTARQALSHADIRSSPADKADTAFDLLAAGQVEQNVSQRARKRQKKDVKSATAGDAWYDLPRLLPSSPSLPSGNTKWDDPNLTPAQRARLLTAGHKNAAVASDARSKTSSEIAREVQAIRLRNALDPKRFYRGARGDRALALPEFAQIGTIVADELRPRQNLSRAERSSTRGSVVEELLRDDTARDYASRKFGELQEARGSWQANKGQKRKTDGKKGKKRQRS</sequence>